<evidence type="ECO:0000313" key="1">
    <source>
        <dbReference type="EMBL" id="GAA4333620.1"/>
    </source>
</evidence>
<comment type="caution">
    <text evidence="1">The sequence shown here is derived from an EMBL/GenBank/DDBJ whole genome shotgun (WGS) entry which is preliminary data.</text>
</comment>
<organism evidence="1 2">
    <name type="scientific">Pigmentiphaga soli</name>
    <dbReference type="NCBI Taxonomy" id="1007095"/>
    <lineage>
        <taxon>Bacteria</taxon>
        <taxon>Pseudomonadati</taxon>
        <taxon>Pseudomonadota</taxon>
        <taxon>Betaproteobacteria</taxon>
        <taxon>Burkholderiales</taxon>
        <taxon>Alcaligenaceae</taxon>
        <taxon>Pigmentiphaga</taxon>
    </lineage>
</organism>
<dbReference type="SUPFAM" id="SSF52788">
    <property type="entry name" value="Phosphotyrosine protein phosphatases I"/>
    <property type="match status" value="1"/>
</dbReference>
<evidence type="ECO:0008006" key="3">
    <source>
        <dbReference type="Google" id="ProtNLM"/>
    </source>
</evidence>
<keyword evidence="2" id="KW-1185">Reference proteome</keyword>
<protein>
    <recommendedName>
        <fullName evidence="3">Protein-tyrosine-phosphatase</fullName>
    </recommendedName>
</protein>
<dbReference type="InterPro" id="IPR036196">
    <property type="entry name" value="Ptyr_pPase_sf"/>
</dbReference>
<accession>A0ABP8H3G0</accession>
<dbReference type="Gene3D" id="3.40.50.2300">
    <property type="match status" value="1"/>
</dbReference>
<name>A0ABP8H3G0_9BURK</name>
<dbReference type="Proteomes" id="UP001501671">
    <property type="component" value="Unassembled WGS sequence"/>
</dbReference>
<sequence>MDNEHRWAVQQRFPAASGKTFLLGQWENVEIADPIHKPISAFELAWQQINAGVLQWITRLKQAGMLHQVAEHE</sequence>
<proteinExistence type="predicted"/>
<gene>
    <name evidence="1" type="ORF">GCM10023144_25080</name>
</gene>
<evidence type="ECO:0000313" key="2">
    <source>
        <dbReference type="Proteomes" id="UP001501671"/>
    </source>
</evidence>
<reference evidence="2" key="1">
    <citation type="journal article" date="2019" name="Int. J. Syst. Evol. Microbiol.">
        <title>The Global Catalogue of Microorganisms (GCM) 10K type strain sequencing project: providing services to taxonomists for standard genome sequencing and annotation.</title>
        <authorList>
            <consortium name="The Broad Institute Genomics Platform"/>
            <consortium name="The Broad Institute Genome Sequencing Center for Infectious Disease"/>
            <person name="Wu L."/>
            <person name="Ma J."/>
        </authorList>
    </citation>
    <scope>NUCLEOTIDE SEQUENCE [LARGE SCALE GENOMIC DNA]</scope>
    <source>
        <strain evidence="2">JCM 17666</strain>
    </source>
</reference>
<dbReference type="EMBL" id="BAABFO010000011">
    <property type="protein sequence ID" value="GAA4333620.1"/>
    <property type="molecule type" value="Genomic_DNA"/>
</dbReference>